<dbReference type="Gene3D" id="2.40.50.100">
    <property type="match status" value="1"/>
</dbReference>
<dbReference type="InterPro" id="IPR058624">
    <property type="entry name" value="MdtA-like_HH"/>
</dbReference>
<dbReference type="SUPFAM" id="SSF111369">
    <property type="entry name" value="HlyD-like secretion proteins"/>
    <property type="match status" value="1"/>
</dbReference>
<dbReference type="InterPro" id="IPR058627">
    <property type="entry name" value="MdtA-like_C"/>
</dbReference>
<dbReference type="GO" id="GO:1990281">
    <property type="term" value="C:efflux pump complex"/>
    <property type="evidence" value="ECO:0007669"/>
    <property type="project" value="TreeGrafter"/>
</dbReference>
<evidence type="ECO:0000259" key="9">
    <source>
        <dbReference type="Pfam" id="PF25967"/>
    </source>
</evidence>
<protein>
    <submittedName>
        <fullName evidence="10">Efflux transporter periplasmic adaptor subunit</fullName>
    </submittedName>
</protein>
<organism evidence="10 11">
    <name type="scientific">Campylobacter pinnipediorum subsp. pinnipediorum</name>
    <dbReference type="NCBI Taxonomy" id="1660067"/>
    <lineage>
        <taxon>Bacteria</taxon>
        <taxon>Pseudomonadati</taxon>
        <taxon>Campylobacterota</taxon>
        <taxon>Epsilonproteobacteria</taxon>
        <taxon>Campylobacterales</taxon>
        <taxon>Campylobacteraceae</taxon>
        <taxon>Campylobacter</taxon>
    </lineage>
</organism>
<proteinExistence type="inferred from homology"/>
<dbReference type="Pfam" id="PF25917">
    <property type="entry name" value="BSH_RND"/>
    <property type="match status" value="1"/>
</dbReference>
<gene>
    <name evidence="10" type="ORF">BFG04_06750</name>
</gene>
<comment type="similarity">
    <text evidence="2">Belongs to the membrane fusion protein (MFP) (TC 8.A.1) family.</text>
</comment>
<evidence type="ECO:0000256" key="2">
    <source>
        <dbReference type="ARBA" id="ARBA00009477"/>
    </source>
</evidence>
<dbReference type="Proteomes" id="UP000189728">
    <property type="component" value="Unassembled WGS sequence"/>
</dbReference>
<dbReference type="Gene3D" id="6.20.50.140">
    <property type="match status" value="1"/>
</dbReference>
<name>A0AAX0L883_9BACT</name>
<sequence>MKKLFKIIIVCILLSGIGFWVYKNYFQKDEKIVYITQKAELGTLTKKVEASGEIFATELIDVGAQVGGQIKKLYVKLGDNVKKGDLIAEIDSSTQQNMVDNRKAQLFIYEAQLNSAKVEKQTVGYKLNRIKSLFEKGASSKQNLEDMQSAYASINAKVAELEAQIKQAKIALNTARIDLGYTKIIAPKDGTIIFVAVEEGQTLNSVQSAPTIVNIADLSHVKMKIQIAEGDITKIKVGANVSYTILSEPNKTFSAKISSIDPALTTLSNGRYSTNGSSLENAVYYYAQSIVDNPSGLLRIGMSTQNSIDVAQVKDAVIVPALAIKQKGDKKFISILKQGDVVEEREVKVGISNNLSTQIISGIDVGDNVITSSGSESEINSMVQDIKR</sequence>
<keyword evidence="6" id="KW-0472">Membrane</keyword>
<feature type="domain" description="Multidrug resistance protein MdtA-like C-terminal permuted SH3" evidence="9">
    <location>
        <begin position="315"/>
        <end position="373"/>
    </location>
</feature>
<keyword evidence="4 5" id="KW-0175">Coiled coil</keyword>
<evidence type="ECO:0000313" key="11">
    <source>
        <dbReference type="Proteomes" id="UP000189728"/>
    </source>
</evidence>
<dbReference type="Gene3D" id="2.40.30.170">
    <property type="match status" value="1"/>
</dbReference>
<dbReference type="InterPro" id="IPR058625">
    <property type="entry name" value="MdtA-like_BSH"/>
</dbReference>
<dbReference type="GO" id="GO:1990961">
    <property type="term" value="P:xenobiotic detoxification by transmembrane export across the plasma membrane"/>
    <property type="evidence" value="ECO:0007669"/>
    <property type="project" value="InterPro"/>
</dbReference>
<feature type="domain" description="Multidrug resistance protein MdtA-like alpha-helical hairpin" evidence="7">
    <location>
        <begin position="109"/>
        <end position="182"/>
    </location>
</feature>
<evidence type="ECO:0000256" key="6">
    <source>
        <dbReference type="SAM" id="Phobius"/>
    </source>
</evidence>
<dbReference type="EMBL" id="MCRK01000046">
    <property type="protein sequence ID" value="OPA74417.1"/>
    <property type="molecule type" value="Genomic_DNA"/>
</dbReference>
<dbReference type="PANTHER" id="PTHR30469">
    <property type="entry name" value="MULTIDRUG RESISTANCE PROTEIN MDTA"/>
    <property type="match status" value="1"/>
</dbReference>
<dbReference type="PANTHER" id="PTHR30469:SF33">
    <property type="entry name" value="SLR1207 PROTEIN"/>
    <property type="match status" value="1"/>
</dbReference>
<keyword evidence="6" id="KW-1133">Transmembrane helix</keyword>
<keyword evidence="6" id="KW-0812">Transmembrane</keyword>
<evidence type="ECO:0000256" key="3">
    <source>
        <dbReference type="ARBA" id="ARBA00022448"/>
    </source>
</evidence>
<dbReference type="GO" id="GO:0030313">
    <property type="term" value="C:cell envelope"/>
    <property type="evidence" value="ECO:0007669"/>
    <property type="project" value="UniProtKB-SubCell"/>
</dbReference>
<dbReference type="AlphaFoldDB" id="A0AAX0L883"/>
<keyword evidence="3" id="KW-0813">Transport</keyword>
<reference evidence="10 11" key="1">
    <citation type="submission" date="2016-08" db="EMBL/GenBank/DDBJ databases">
        <title>Campylobacter species from sea mammals.</title>
        <authorList>
            <person name="Gilbert M.J."/>
            <person name="Byrne B.A."/>
            <person name="Zomer A.L."/>
            <person name="Wagenaar J.A."/>
        </authorList>
    </citation>
    <scope>NUCLEOTIDE SEQUENCE [LARGE SCALE GENOMIC DNA]</scope>
    <source>
        <strain evidence="10 11">1105248</strain>
    </source>
</reference>
<dbReference type="NCBIfam" id="TIGR01730">
    <property type="entry name" value="RND_mfp"/>
    <property type="match status" value="1"/>
</dbReference>
<evidence type="ECO:0000259" key="7">
    <source>
        <dbReference type="Pfam" id="PF25876"/>
    </source>
</evidence>
<dbReference type="Gene3D" id="6.10.140.1990">
    <property type="match status" value="1"/>
</dbReference>
<dbReference type="RefSeq" id="WP_078415728.1">
    <property type="nucleotide sequence ID" value="NZ_MCRK01000046.1"/>
</dbReference>
<comment type="subcellular location">
    <subcellularLocation>
        <location evidence="1">Cell envelope</location>
    </subcellularLocation>
</comment>
<feature type="transmembrane region" description="Helical" evidence="6">
    <location>
        <begin position="5"/>
        <end position="22"/>
    </location>
</feature>
<evidence type="ECO:0000259" key="8">
    <source>
        <dbReference type="Pfam" id="PF25917"/>
    </source>
</evidence>
<dbReference type="Pfam" id="PF25967">
    <property type="entry name" value="RND-MFP_C"/>
    <property type="match status" value="1"/>
</dbReference>
<feature type="domain" description="Multidrug resistance protein MdtA-like barrel-sandwich hybrid" evidence="8">
    <location>
        <begin position="60"/>
        <end position="213"/>
    </location>
</feature>
<comment type="caution">
    <text evidence="10">The sequence shown here is derived from an EMBL/GenBank/DDBJ whole genome shotgun (WGS) entry which is preliminary data.</text>
</comment>
<dbReference type="InterPro" id="IPR030190">
    <property type="entry name" value="MacA_alpha-hairpin_sf"/>
</dbReference>
<evidence type="ECO:0000256" key="1">
    <source>
        <dbReference type="ARBA" id="ARBA00004196"/>
    </source>
</evidence>
<evidence type="ECO:0000256" key="4">
    <source>
        <dbReference type="ARBA" id="ARBA00023054"/>
    </source>
</evidence>
<accession>A0AAX0L883</accession>
<dbReference type="GO" id="GO:1990195">
    <property type="term" value="C:macrolide transmembrane transporter complex"/>
    <property type="evidence" value="ECO:0007669"/>
    <property type="project" value="InterPro"/>
</dbReference>
<evidence type="ECO:0000256" key="5">
    <source>
        <dbReference type="SAM" id="Coils"/>
    </source>
</evidence>
<feature type="coiled-coil region" evidence="5">
    <location>
        <begin position="144"/>
        <end position="178"/>
    </location>
</feature>
<dbReference type="InterPro" id="IPR006143">
    <property type="entry name" value="RND_pump_MFP"/>
</dbReference>
<dbReference type="GO" id="GO:0015562">
    <property type="term" value="F:efflux transmembrane transporter activity"/>
    <property type="evidence" value="ECO:0007669"/>
    <property type="project" value="TreeGrafter"/>
</dbReference>
<evidence type="ECO:0000313" key="10">
    <source>
        <dbReference type="EMBL" id="OPA74417.1"/>
    </source>
</evidence>
<dbReference type="GO" id="GO:0019898">
    <property type="term" value="C:extrinsic component of membrane"/>
    <property type="evidence" value="ECO:0007669"/>
    <property type="project" value="InterPro"/>
</dbReference>
<dbReference type="Pfam" id="PF25876">
    <property type="entry name" value="HH_MFP_RND"/>
    <property type="match status" value="1"/>
</dbReference>